<dbReference type="PANTHER" id="PTHR43476">
    <property type="entry name" value="3-(3-HYDROXY-PHENYL)PROPIONATE/3-HYDROXYCINNAMIC ACID HYDROXYLASE"/>
    <property type="match status" value="1"/>
</dbReference>
<keyword evidence="1" id="KW-0560">Oxidoreductase</keyword>
<accession>A0ABT5L949</accession>
<reference evidence="3 4" key="1">
    <citation type="submission" date="2022-10" db="EMBL/GenBank/DDBJ databases">
        <title>Alteromonas sp. chi3 Genome sequencing.</title>
        <authorList>
            <person name="Park S."/>
        </authorList>
    </citation>
    <scope>NUCLEOTIDE SEQUENCE [LARGE SCALE GENOMIC DNA]</scope>
    <source>
        <strain evidence="4">chi3</strain>
    </source>
</reference>
<evidence type="ECO:0000313" key="4">
    <source>
        <dbReference type="Proteomes" id="UP001218788"/>
    </source>
</evidence>
<dbReference type="PRINTS" id="PR00420">
    <property type="entry name" value="RNGMNOXGNASE"/>
</dbReference>
<dbReference type="SUPFAM" id="SSF51905">
    <property type="entry name" value="FAD/NAD(P)-binding domain"/>
    <property type="match status" value="1"/>
</dbReference>
<evidence type="ECO:0000256" key="1">
    <source>
        <dbReference type="ARBA" id="ARBA00023002"/>
    </source>
</evidence>
<dbReference type="InterPro" id="IPR036188">
    <property type="entry name" value="FAD/NAD-bd_sf"/>
</dbReference>
<dbReference type="InterPro" id="IPR050631">
    <property type="entry name" value="PheA/TfdB_FAD_monoxygenase"/>
</dbReference>
<dbReference type="NCBIfam" id="NF004829">
    <property type="entry name" value="PRK06183.1-3"/>
    <property type="match status" value="1"/>
</dbReference>
<protein>
    <submittedName>
        <fullName evidence="3">Bifunctional 3-(3-hydroxy-phenyl)propionate/3-hydroxycinnamic acid hydroxylase</fullName>
    </submittedName>
</protein>
<dbReference type="Pfam" id="PF01494">
    <property type="entry name" value="FAD_binding_3"/>
    <property type="match status" value="1"/>
</dbReference>
<dbReference type="Proteomes" id="UP001218788">
    <property type="component" value="Unassembled WGS sequence"/>
</dbReference>
<dbReference type="EMBL" id="JAQQXP010000005">
    <property type="protein sequence ID" value="MDC8833061.1"/>
    <property type="molecule type" value="Genomic_DNA"/>
</dbReference>
<organism evidence="3 4">
    <name type="scientific">Alteromonas gilva</name>
    <dbReference type="NCBI Taxonomy" id="2987522"/>
    <lineage>
        <taxon>Bacteria</taxon>
        <taxon>Pseudomonadati</taxon>
        <taxon>Pseudomonadota</taxon>
        <taxon>Gammaproteobacteria</taxon>
        <taxon>Alteromonadales</taxon>
        <taxon>Alteromonadaceae</taxon>
        <taxon>Alteromonas/Salinimonas group</taxon>
        <taxon>Alteromonas</taxon>
    </lineage>
</organism>
<evidence type="ECO:0000313" key="3">
    <source>
        <dbReference type="EMBL" id="MDC8833061.1"/>
    </source>
</evidence>
<keyword evidence="4" id="KW-1185">Reference proteome</keyword>
<sequence length="525" mass="58430">MFDVAIIGCGPVGALAANLLGKRGLNVVVLEKEATPYPLPRAVHLDHEMVRLFQSIGLHDRILPDMRDTDGHLHIGADHGVIRYMGTVGKPRPYGWSNDYFFYQPELEEHLRNALTRFSNVSLRFGAECLSVTQQSDKVALQIRCNNNTDTLNARWVIACDGARSTVRKSLGIKLDDLEFEEPWLVVDAEVEGEIHFPELTGLPDDANIQQLSVMMCDPKRPATVVPGRGNHRRWELMLLPGEDDQAMMQPAKVTELLAPYLQGVPHKIVRAATYRFHGLVAEQWKSGNVFLAGDAAHQTPPFFGQGMCHGFRDVANLAWKLDLVAQEKASESLLDTYQPERDPHVRSVISAAVGAGRYICMLDEQKAAERDIEIRRKVKNGELPTTAADLIPPVAAGIIAKDTAEAGRRFIQPRVKVNGTEQLFDDLTRGDWRLLVANSDGANNALSDLKLWLPDLDIEVVDLNQLDDPQLNAWLEEAGVDTVLLRPDYYVYGTAKGSCKALLMQLRHQLDGKQNVTPTEEFIA</sequence>
<dbReference type="InterPro" id="IPR002938">
    <property type="entry name" value="FAD-bd"/>
</dbReference>
<dbReference type="Gene3D" id="3.50.50.60">
    <property type="entry name" value="FAD/NAD(P)-binding domain"/>
    <property type="match status" value="1"/>
</dbReference>
<name>A0ABT5L949_9ALTE</name>
<comment type="caution">
    <text evidence="3">The sequence shown here is derived from an EMBL/GenBank/DDBJ whole genome shotgun (WGS) entry which is preliminary data.</text>
</comment>
<evidence type="ECO:0000259" key="2">
    <source>
        <dbReference type="Pfam" id="PF01494"/>
    </source>
</evidence>
<dbReference type="RefSeq" id="WP_273642981.1">
    <property type="nucleotide sequence ID" value="NZ_JAQQXP010000005.1"/>
</dbReference>
<dbReference type="PANTHER" id="PTHR43476:SF3">
    <property type="entry name" value="FAD-BINDING MONOOXYGENASE"/>
    <property type="match status" value="1"/>
</dbReference>
<feature type="domain" description="FAD-binding" evidence="2">
    <location>
        <begin position="2"/>
        <end position="351"/>
    </location>
</feature>
<proteinExistence type="predicted"/>
<gene>
    <name evidence="3" type="ORF">OIK42_20080</name>
</gene>
<dbReference type="Gene3D" id="3.30.9.10">
    <property type="entry name" value="D-Amino Acid Oxidase, subunit A, domain 2"/>
    <property type="match status" value="1"/>
</dbReference>